<feature type="compositionally biased region" description="Basic residues" evidence="1">
    <location>
        <begin position="304"/>
        <end position="316"/>
    </location>
</feature>
<evidence type="ECO:0000313" key="3">
    <source>
        <dbReference type="Proteomes" id="UP001222325"/>
    </source>
</evidence>
<dbReference type="Proteomes" id="UP001222325">
    <property type="component" value="Unassembled WGS sequence"/>
</dbReference>
<reference evidence="2" key="1">
    <citation type="submission" date="2023-03" db="EMBL/GenBank/DDBJ databases">
        <title>Massive genome expansion in bonnet fungi (Mycena s.s.) driven by repeated elements and novel gene families across ecological guilds.</title>
        <authorList>
            <consortium name="Lawrence Berkeley National Laboratory"/>
            <person name="Harder C.B."/>
            <person name="Miyauchi S."/>
            <person name="Viragh M."/>
            <person name="Kuo A."/>
            <person name="Thoen E."/>
            <person name="Andreopoulos B."/>
            <person name="Lu D."/>
            <person name="Skrede I."/>
            <person name="Drula E."/>
            <person name="Henrissat B."/>
            <person name="Morin E."/>
            <person name="Kohler A."/>
            <person name="Barry K."/>
            <person name="LaButti K."/>
            <person name="Morin E."/>
            <person name="Salamov A."/>
            <person name="Lipzen A."/>
            <person name="Mereny Z."/>
            <person name="Hegedus B."/>
            <person name="Baldrian P."/>
            <person name="Stursova M."/>
            <person name="Weitz H."/>
            <person name="Taylor A."/>
            <person name="Grigoriev I.V."/>
            <person name="Nagy L.G."/>
            <person name="Martin F."/>
            <person name="Kauserud H."/>
        </authorList>
    </citation>
    <scope>NUCLEOTIDE SEQUENCE</scope>
    <source>
        <strain evidence="2">CBHHK173m</strain>
    </source>
</reference>
<proteinExistence type="predicted"/>
<organism evidence="2 3">
    <name type="scientific">Mycena belliarum</name>
    <dbReference type="NCBI Taxonomy" id="1033014"/>
    <lineage>
        <taxon>Eukaryota</taxon>
        <taxon>Fungi</taxon>
        <taxon>Dikarya</taxon>
        <taxon>Basidiomycota</taxon>
        <taxon>Agaricomycotina</taxon>
        <taxon>Agaricomycetes</taxon>
        <taxon>Agaricomycetidae</taxon>
        <taxon>Agaricales</taxon>
        <taxon>Marasmiineae</taxon>
        <taxon>Mycenaceae</taxon>
        <taxon>Mycena</taxon>
    </lineage>
</organism>
<name>A0AAD6TWR9_9AGAR</name>
<feature type="compositionally biased region" description="Basic residues" evidence="1">
    <location>
        <begin position="223"/>
        <end position="235"/>
    </location>
</feature>
<feature type="compositionally biased region" description="Low complexity" evidence="1">
    <location>
        <begin position="281"/>
        <end position="303"/>
    </location>
</feature>
<dbReference type="EMBL" id="JARJCN010000076">
    <property type="protein sequence ID" value="KAJ7076999.1"/>
    <property type="molecule type" value="Genomic_DNA"/>
</dbReference>
<dbReference type="AlphaFoldDB" id="A0AAD6TWR9"/>
<feature type="region of interest" description="Disordered" evidence="1">
    <location>
        <begin position="180"/>
        <end position="316"/>
    </location>
</feature>
<sequence>MCGLGLPEPAKQRASRSLPNIQNAEDEIMPWRPQQGAFVCRQAASAYSALLAKPRTGVSCPRSLTGVPFVVMPCRPQQVASPSNSIRGCSLTWSSRLRARVCPKYRGPPGVRYIGYRQPSCGDDDILQRYGRFPHRHRDQCRPNRHCFRRARRGRLHLHGRLHDVHGVHVPRLWHRVRRTRTPRPMSHPASPSADAPSRDLSQARPPLPWSRPGTNRAPLRLPRVRKRRVRKRLCSRPTTRQTQAQVQQRPHRSRPTARRTQVQVQQRPGRSRPPARRTQPSRCSAPASCSSPPGPPSVAAAAARRRCPSPRRSPL</sequence>
<feature type="compositionally biased region" description="Low complexity" evidence="1">
    <location>
        <begin position="237"/>
        <end position="249"/>
    </location>
</feature>
<evidence type="ECO:0000313" key="2">
    <source>
        <dbReference type="EMBL" id="KAJ7076999.1"/>
    </source>
</evidence>
<accession>A0AAD6TWR9</accession>
<feature type="compositionally biased region" description="Low complexity" evidence="1">
    <location>
        <begin position="259"/>
        <end position="269"/>
    </location>
</feature>
<evidence type="ECO:0000256" key="1">
    <source>
        <dbReference type="SAM" id="MobiDB-lite"/>
    </source>
</evidence>
<gene>
    <name evidence="2" type="ORF">B0H15DRAFT_571422</name>
</gene>
<protein>
    <submittedName>
        <fullName evidence="2">Uncharacterized protein</fullName>
    </submittedName>
</protein>
<comment type="caution">
    <text evidence="2">The sequence shown here is derived from an EMBL/GenBank/DDBJ whole genome shotgun (WGS) entry which is preliminary data.</text>
</comment>
<keyword evidence="3" id="KW-1185">Reference proteome</keyword>